<evidence type="ECO:0000313" key="2">
    <source>
        <dbReference type="EMBL" id="AMC92903.1"/>
    </source>
</evidence>
<dbReference type="PANTHER" id="PTHR12526:SF637">
    <property type="entry name" value="GLYCOSYLTRANSFERASE EPSF-RELATED"/>
    <property type="match status" value="1"/>
</dbReference>
<keyword evidence="3" id="KW-1185">Reference proteome</keyword>
<proteinExistence type="predicted"/>
<accession>A0A0X8GYT2</accession>
<dbReference type="STRING" id="1514105.AOC36_02555"/>
<dbReference type="InterPro" id="IPR028098">
    <property type="entry name" value="Glyco_trans_4-like_N"/>
</dbReference>
<organism evidence="2 3">
    <name type="scientific">Erysipelothrix larvae</name>
    <dbReference type="NCBI Taxonomy" id="1514105"/>
    <lineage>
        <taxon>Bacteria</taxon>
        <taxon>Bacillati</taxon>
        <taxon>Bacillota</taxon>
        <taxon>Erysipelotrichia</taxon>
        <taxon>Erysipelotrichales</taxon>
        <taxon>Erysipelotrichaceae</taxon>
        <taxon>Erysipelothrix</taxon>
    </lineage>
</organism>
<dbReference type="PANTHER" id="PTHR12526">
    <property type="entry name" value="GLYCOSYLTRANSFERASE"/>
    <property type="match status" value="1"/>
</dbReference>
<reference evidence="2 3" key="1">
    <citation type="submission" date="2015-10" db="EMBL/GenBank/DDBJ databases">
        <title>Erysipelothrix larvae sp. LV19 isolated from the larval gut of the rhinoceros beetle, Trypoxylus dichotomus.</title>
        <authorList>
            <person name="Lim S."/>
            <person name="Kim B.-C."/>
        </authorList>
    </citation>
    <scope>NUCLEOTIDE SEQUENCE [LARGE SCALE GENOMIC DNA]</scope>
    <source>
        <strain evidence="2 3">LV19</strain>
    </source>
</reference>
<dbReference type="Gene3D" id="3.40.50.2000">
    <property type="entry name" value="Glycogen Phosphorylase B"/>
    <property type="match status" value="2"/>
</dbReference>
<dbReference type="Pfam" id="PF13439">
    <property type="entry name" value="Glyco_transf_4"/>
    <property type="match status" value="1"/>
</dbReference>
<name>A0A0X8GYT2_9FIRM</name>
<evidence type="ECO:0000259" key="1">
    <source>
        <dbReference type="Pfam" id="PF13439"/>
    </source>
</evidence>
<evidence type="ECO:0000313" key="3">
    <source>
        <dbReference type="Proteomes" id="UP000063781"/>
    </source>
</evidence>
<sequence length="395" mass="43896">MRVLFINSVVDYGSTGKIVRDLANGLKQEGHEVLIAYGRNGTNNPDDTLDIQDKLGSAWHLLMSRLLGRHGLHSKRATRKLINAIESFKPDVIHMHNLHGYYLHVPMLLKALQNSDAKLVLTLHDCWTFSGSSAYFDYHGVSGWHEGVVQCNSTRDYPEVLGFANQKRNMKWKRNSFTKLNNLSVITPSDWLTQLAQASILGKFPITTIHNGIDLSVFKPTKGLNLKEISDADTVILGVSSIWERRKGLDILIEMSNKLEDHENLVLVGLSQKQIDALPPHVIGISRTSSMEELAKLYSRANVFVNPTLEDNFPTTNLESLACGTPVITFDTGGSPEAIDGSTGVVCKIKTAQSLIESIRNGKFEPGCNSDCVQRAHLMFSKERMIANYLKQLVG</sequence>
<dbReference type="Proteomes" id="UP000063781">
    <property type="component" value="Chromosome"/>
</dbReference>
<dbReference type="EMBL" id="CP013213">
    <property type="protein sequence ID" value="AMC92903.1"/>
    <property type="molecule type" value="Genomic_DNA"/>
</dbReference>
<protein>
    <recommendedName>
        <fullName evidence="1">Glycosyltransferase subfamily 4-like N-terminal domain-containing protein</fullName>
    </recommendedName>
</protein>
<dbReference type="RefSeq" id="WP_067631011.1">
    <property type="nucleotide sequence ID" value="NZ_CP013213.1"/>
</dbReference>
<gene>
    <name evidence="2" type="ORF">AOC36_02555</name>
</gene>
<dbReference type="AlphaFoldDB" id="A0A0X8GYT2"/>
<feature type="domain" description="Glycosyltransferase subfamily 4-like N-terminal" evidence="1">
    <location>
        <begin position="17"/>
        <end position="216"/>
    </location>
</feature>
<dbReference type="KEGG" id="erl:AOC36_02555"/>
<dbReference type="Pfam" id="PF13692">
    <property type="entry name" value="Glyco_trans_1_4"/>
    <property type="match status" value="1"/>
</dbReference>
<dbReference type="SUPFAM" id="SSF53756">
    <property type="entry name" value="UDP-Glycosyltransferase/glycogen phosphorylase"/>
    <property type="match status" value="1"/>
</dbReference>